<organism evidence="2 3">
    <name type="scientific">Alkaliphilus serpentinus</name>
    <dbReference type="NCBI Taxonomy" id="1482731"/>
    <lineage>
        <taxon>Bacteria</taxon>
        <taxon>Bacillati</taxon>
        <taxon>Bacillota</taxon>
        <taxon>Clostridia</taxon>
        <taxon>Peptostreptococcales</taxon>
        <taxon>Natronincolaceae</taxon>
        <taxon>Alkaliphilus</taxon>
    </lineage>
</organism>
<dbReference type="SUPFAM" id="SSF46689">
    <property type="entry name" value="Homeodomain-like"/>
    <property type="match status" value="1"/>
</dbReference>
<reference evidence="2 3" key="1">
    <citation type="submission" date="2019-10" db="EMBL/GenBank/DDBJ databases">
        <title>Alkaliphilus serpentinus sp. nov. and Alkaliphilus pronyensis sp. nov., two novel anaerobic alkaliphilic species isolated from the serpentinized-hosted hydrothermal field of the Prony Bay (New Caledonia).</title>
        <authorList>
            <person name="Postec A."/>
        </authorList>
    </citation>
    <scope>NUCLEOTIDE SEQUENCE [LARGE SCALE GENOMIC DNA]</scope>
    <source>
        <strain evidence="2 3">LacT</strain>
    </source>
</reference>
<feature type="domain" description="Integrase catalytic" evidence="1">
    <location>
        <begin position="122"/>
        <end position="272"/>
    </location>
</feature>
<dbReference type="GO" id="GO:0015074">
    <property type="term" value="P:DNA integration"/>
    <property type="evidence" value="ECO:0007669"/>
    <property type="project" value="InterPro"/>
</dbReference>
<dbReference type="InterPro" id="IPR036397">
    <property type="entry name" value="RNaseH_sf"/>
</dbReference>
<gene>
    <name evidence="2" type="ORF">F8153_09155</name>
</gene>
<dbReference type="PANTHER" id="PTHR35004">
    <property type="entry name" value="TRANSPOSASE RV3428C-RELATED"/>
    <property type="match status" value="1"/>
</dbReference>
<dbReference type="SUPFAM" id="SSF53098">
    <property type="entry name" value="Ribonuclease H-like"/>
    <property type="match status" value="1"/>
</dbReference>
<dbReference type="InterPro" id="IPR012337">
    <property type="entry name" value="RNaseH-like_sf"/>
</dbReference>
<proteinExistence type="predicted"/>
<evidence type="ECO:0000313" key="2">
    <source>
        <dbReference type="EMBL" id="KAB3529391.1"/>
    </source>
</evidence>
<dbReference type="Proteomes" id="UP000465601">
    <property type="component" value="Unassembled WGS sequence"/>
</dbReference>
<evidence type="ECO:0000313" key="3">
    <source>
        <dbReference type="Proteomes" id="UP000465601"/>
    </source>
</evidence>
<dbReference type="OrthoDB" id="3193769at2"/>
<dbReference type="PROSITE" id="PS50994">
    <property type="entry name" value="INTEGRASE"/>
    <property type="match status" value="1"/>
</dbReference>
<dbReference type="PANTHER" id="PTHR35004:SF8">
    <property type="entry name" value="TRANSPOSASE RV3428C-RELATED"/>
    <property type="match status" value="1"/>
</dbReference>
<dbReference type="Gene3D" id="3.30.420.10">
    <property type="entry name" value="Ribonuclease H-like superfamily/Ribonuclease H"/>
    <property type="match status" value="1"/>
</dbReference>
<evidence type="ECO:0000259" key="1">
    <source>
        <dbReference type="PROSITE" id="PS50994"/>
    </source>
</evidence>
<dbReference type="AlphaFoldDB" id="A0A833M9B5"/>
<dbReference type="GO" id="GO:0003676">
    <property type="term" value="F:nucleic acid binding"/>
    <property type="evidence" value="ECO:0007669"/>
    <property type="project" value="InterPro"/>
</dbReference>
<dbReference type="InterPro" id="IPR009057">
    <property type="entry name" value="Homeodomain-like_sf"/>
</dbReference>
<protein>
    <submittedName>
        <fullName evidence="2">Transposase</fullName>
    </submittedName>
</protein>
<accession>A0A833M9B5</accession>
<dbReference type="InterPro" id="IPR001584">
    <property type="entry name" value="Integrase_cat-core"/>
</dbReference>
<keyword evidence="3" id="KW-1185">Reference proteome</keyword>
<dbReference type="Gene3D" id="1.10.10.60">
    <property type="entry name" value="Homeodomain-like"/>
    <property type="match status" value="1"/>
</dbReference>
<name>A0A833M9B5_9FIRM</name>
<comment type="caution">
    <text evidence="2">The sequence shown here is derived from an EMBL/GenBank/DDBJ whole genome shotgun (WGS) entry which is preliminary data.</text>
</comment>
<dbReference type="EMBL" id="WBZB01000032">
    <property type="protein sequence ID" value="KAB3529391.1"/>
    <property type="molecule type" value="Genomic_DNA"/>
</dbReference>
<sequence length="272" mass="31923">MKEIKMYSKINKLQQKGFSIRKTAKHLGISRETVRKYREIDFESYMSMAVSIRKLSSLEEYRAVILDWLHTYPDMSSAQGYDWLLEHYEPDVSEKSVSRYVKGLREEYSIAKASHPRDYEATEELPMGYQMQLDFGVKNMPLLDRKGYKKVYFVGMVLAHSRYKWGYFQDKPFTAQDLINAMDGCFAFFGGTTKEIVVDQDSIITVSENYGDIIYTHEFDKYKELHKLSIRVCRKADPESKGMVESMVKYVKGNFLPHRHYMEPDVTYVLMS</sequence>